<dbReference type="Proteomes" id="UP000219994">
    <property type="component" value="Unassembled WGS sequence"/>
</dbReference>
<dbReference type="EMBL" id="NAEP01000027">
    <property type="protein sequence ID" value="PDQ35839.1"/>
    <property type="molecule type" value="Genomic_DNA"/>
</dbReference>
<dbReference type="HAMAP" id="MF_01106">
    <property type="entry name" value="ArgJ"/>
    <property type="match status" value="1"/>
</dbReference>
<sequence>MSVTAAAGFDAAGVAAGIKRTGALDLALVVNRGPLTHAAAVFTSNRSQANPILWSKQIIADGRVDAIVLNSGGANCFTGSEGFQVTHRTAEAAATALGISAGDVLVCSTGLIGEQLNPEVLEEGVLSAVDRLAATVDAGLSAARAIMTTDSAPKTVIVEGGGAHESGGERKGKGERDEGKRVSRDAGAAATSSTFTRDQTTGWRIGGMAKGAGMLAPGLATMLVVLTTDAVVSASDLDAALRAATRVSFDRLDSDGCMSTNDQVTLLASGASGIAPAAADFTAALTSACRDLAQQLQTDAEGASHDITIEVRGAATEDDAVEVGRAVARNNLFKAAIFGNDPNWGRVLAAIGTTRAPFDPYLVDVSMNGVRLCHAGAPDAPREAVDLTPRATHLLIELHAGEASAMIWTNDLTHDYVHENSAYAS</sequence>
<dbReference type="InterPro" id="IPR016117">
    <property type="entry name" value="ArgJ-like_dom_sf"/>
</dbReference>
<evidence type="ECO:0000256" key="6">
    <source>
        <dbReference type="ARBA" id="ARBA00022813"/>
    </source>
</evidence>
<dbReference type="GO" id="GO:0006592">
    <property type="term" value="P:ornithine biosynthetic process"/>
    <property type="evidence" value="ECO:0007669"/>
    <property type="project" value="TreeGrafter"/>
</dbReference>
<evidence type="ECO:0000256" key="3">
    <source>
        <dbReference type="ARBA" id="ARBA00011475"/>
    </source>
</evidence>
<dbReference type="InterPro" id="IPR042195">
    <property type="entry name" value="ArgJ_beta_C"/>
</dbReference>
<name>A0A2A6FSZ7_9MICO</name>
<evidence type="ECO:0000256" key="9">
    <source>
        <dbReference type="SAM" id="MobiDB-lite"/>
    </source>
</evidence>
<protein>
    <recommendedName>
        <fullName evidence="8">Arginine biosynthesis bifunctional protein ArgJ</fullName>
    </recommendedName>
    <domain>
        <recommendedName>
            <fullName evidence="8">Glutamate N-acetyltransferase</fullName>
            <ecNumber evidence="8">2.3.1.35</ecNumber>
        </recommendedName>
        <alternativeName>
            <fullName evidence="8">Ornithine acetyltransferase</fullName>
            <shortName evidence="8">OATase</shortName>
        </alternativeName>
        <alternativeName>
            <fullName evidence="8">Ornithine transacetylase</fullName>
        </alternativeName>
    </domain>
    <domain>
        <recommendedName>
            <fullName evidence="8">Amino-acid acetyltransferase</fullName>
            <ecNumber evidence="8">2.3.1.1</ecNumber>
        </recommendedName>
        <alternativeName>
            <fullName evidence="8">N-acetylglutamate synthase</fullName>
            <shortName evidence="8">AGSase</shortName>
        </alternativeName>
    </domain>
    <component>
        <recommendedName>
            <fullName evidence="8">Arginine biosynthesis bifunctional protein ArgJ alpha chain</fullName>
        </recommendedName>
    </component>
    <component>
        <recommendedName>
            <fullName evidence="8">Arginine biosynthesis bifunctional protein ArgJ beta chain</fullName>
        </recommendedName>
    </component>
</protein>
<evidence type="ECO:0000313" key="10">
    <source>
        <dbReference type="EMBL" id="PDQ35839.1"/>
    </source>
</evidence>
<dbReference type="EC" id="2.3.1.1" evidence="8"/>
<feature type="binding site" evidence="8">
    <location>
        <position position="148"/>
    </location>
    <ligand>
        <name>substrate</name>
    </ligand>
</feature>
<feature type="site" description="Cleavage; by autolysis" evidence="8">
    <location>
        <begin position="220"/>
        <end position="221"/>
    </location>
</feature>
<keyword evidence="5 8" id="KW-0808">Transferase</keyword>
<dbReference type="InterPro" id="IPR002813">
    <property type="entry name" value="Arg_biosynth_ArgJ"/>
</dbReference>
<feature type="chain" id="PRO_5023327869" description="Arginine biosynthesis bifunctional protein ArgJ beta chain" evidence="8">
    <location>
        <begin position="221"/>
        <end position="425"/>
    </location>
</feature>
<comment type="similarity">
    <text evidence="2 8">Belongs to the ArgJ family.</text>
</comment>
<feature type="chain" id="PRO_5023327871" description="Arginine biosynthesis bifunctional protein ArgJ alpha chain" evidence="8">
    <location>
        <begin position="1"/>
        <end position="220"/>
    </location>
</feature>
<organism evidence="10 11">
    <name type="scientific">Candidatus Lumbricidiphila eiseniae</name>
    <dbReference type="NCBI Taxonomy" id="1969409"/>
    <lineage>
        <taxon>Bacteria</taxon>
        <taxon>Bacillati</taxon>
        <taxon>Actinomycetota</taxon>
        <taxon>Actinomycetes</taxon>
        <taxon>Micrococcales</taxon>
        <taxon>Microbacteriaceae</taxon>
        <taxon>Candidatus Lumbricidiphila</taxon>
    </lineage>
</organism>
<dbReference type="Gene3D" id="3.60.70.12">
    <property type="entry name" value="L-amino peptidase D-ALA esterase/amidase"/>
    <property type="match status" value="1"/>
</dbReference>
<keyword evidence="6 8" id="KW-0068">Autocatalytic cleavage</keyword>
<dbReference type="FunFam" id="3.10.20.340:FF:000003">
    <property type="entry name" value="Arginine biosynthesis bifunctional protein ArgJ"/>
    <property type="match status" value="1"/>
</dbReference>
<dbReference type="GO" id="GO:0005737">
    <property type="term" value="C:cytoplasm"/>
    <property type="evidence" value="ECO:0007669"/>
    <property type="project" value="UniProtKB-SubCell"/>
</dbReference>
<dbReference type="Gene3D" id="3.30.2330.10">
    <property type="entry name" value="arginine biosynthesis bifunctional protein suprefamily"/>
    <property type="match status" value="1"/>
</dbReference>
<dbReference type="AlphaFoldDB" id="A0A2A6FSZ7"/>
<feature type="site" description="Involved in the stabilization of negative charge on the oxyanion by the formation of the oxyanion hole" evidence="8">
    <location>
        <position position="110"/>
    </location>
</feature>
<keyword evidence="4 8" id="KW-0963">Cytoplasm</keyword>
<keyword evidence="7 8" id="KW-0012">Acyltransferase</keyword>
<evidence type="ECO:0000256" key="2">
    <source>
        <dbReference type="ARBA" id="ARBA00006774"/>
    </source>
</evidence>
<feature type="region of interest" description="Disordered" evidence="9">
    <location>
        <begin position="159"/>
        <end position="195"/>
    </location>
</feature>
<comment type="subunit">
    <text evidence="3 8">Heterotetramer of two alpha and two beta chains.</text>
</comment>
<evidence type="ECO:0000256" key="4">
    <source>
        <dbReference type="ARBA" id="ARBA00022490"/>
    </source>
</evidence>
<feature type="binding site" evidence="8">
    <location>
        <position position="420"/>
    </location>
    <ligand>
        <name>substrate</name>
    </ligand>
</feature>
<dbReference type="GO" id="GO:0004358">
    <property type="term" value="F:L-glutamate N-acetyltransferase activity, acting on acetyl-L-ornithine as donor"/>
    <property type="evidence" value="ECO:0007669"/>
    <property type="project" value="UniProtKB-UniRule"/>
</dbReference>
<feature type="binding site" evidence="8">
    <location>
        <position position="210"/>
    </location>
    <ligand>
        <name>substrate</name>
    </ligand>
</feature>
<gene>
    <name evidence="8" type="primary">argJ</name>
    <name evidence="10" type="ORF">B5766_03815</name>
</gene>
<dbReference type="UniPathway" id="UPA00068">
    <property type="reaction ID" value="UER00106"/>
</dbReference>
<dbReference type="SUPFAM" id="SSF56266">
    <property type="entry name" value="DmpA/ArgJ-like"/>
    <property type="match status" value="2"/>
</dbReference>
<evidence type="ECO:0000313" key="11">
    <source>
        <dbReference type="Proteomes" id="UP000219994"/>
    </source>
</evidence>
<comment type="catalytic activity">
    <reaction evidence="8">
        <text>N(2)-acetyl-L-ornithine + L-glutamate = N-acetyl-L-glutamate + L-ornithine</text>
        <dbReference type="Rhea" id="RHEA:15349"/>
        <dbReference type="ChEBI" id="CHEBI:29985"/>
        <dbReference type="ChEBI" id="CHEBI:44337"/>
        <dbReference type="ChEBI" id="CHEBI:46911"/>
        <dbReference type="ChEBI" id="CHEBI:57805"/>
        <dbReference type="EC" id="2.3.1.35"/>
    </reaction>
</comment>
<feature type="active site" description="Nucleophile" evidence="8">
    <location>
        <position position="221"/>
    </location>
</feature>
<dbReference type="EC" id="2.3.1.35" evidence="8"/>
<dbReference type="Pfam" id="PF01960">
    <property type="entry name" value="ArgJ"/>
    <property type="match status" value="2"/>
</dbReference>
<keyword evidence="8" id="KW-0028">Amino-acid biosynthesis</keyword>
<comment type="caution">
    <text evidence="10">The sequence shown here is derived from an EMBL/GenBank/DDBJ whole genome shotgun (WGS) entry which is preliminary data.</text>
</comment>
<comment type="pathway">
    <text evidence="8">Amino-acid biosynthesis; L-arginine biosynthesis; N(2)-acetyl-L-ornithine from L-glutamate: step 1/4.</text>
</comment>
<feature type="binding site" evidence="8">
    <location>
        <position position="221"/>
    </location>
    <ligand>
        <name>substrate</name>
    </ligand>
</feature>
<evidence type="ECO:0000256" key="8">
    <source>
        <dbReference type="HAMAP-Rule" id="MF_01106"/>
    </source>
</evidence>
<comment type="catalytic activity">
    <reaction evidence="8">
        <text>L-glutamate + acetyl-CoA = N-acetyl-L-glutamate + CoA + H(+)</text>
        <dbReference type="Rhea" id="RHEA:24292"/>
        <dbReference type="ChEBI" id="CHEBI:15378"/>
        <dbReference type="ChEBI" id="CHEBI:29985"/>
        <dbReference type="ChEBI" id="CHEBI:44337"/>
        <dbReference type="ChEBI" id="CHEBI:57287"/>
        <dbReference type="ChEBI" id="CHEBI:57288"/>
        <dbReference type="EC" id="2.3.1.1"/>
    </reaction>
</comment>
<dbReference type="GO" id="GO:0004042">
    <property type="term" value="F:L-glutamate N-acetyltransferase activity"/>
    <property type="evidence" value="ECO:0007669"/>
    <property type="project" value="UniProtKB-UniRule"/>
</dbReference>
<accession>A0A2A6FSZ7</accession>
<evidence type="ECO:0000256" key="5">
    <source>
        <dbReference type="ARBA" id="ARBA00022679"/>
    </source>
</evidence>
<feature type="site" description="Involved in the stabilization of negative charge on the oxyanion by the formation of the oxyanion hole" evidence="8">
    <location>
        <position position="109"/>
    </location>
</feature>
<dbReference type="CDD" id="cd02152">
    <property type="entry name" value="OAT"/>
    <property type="match status" value="1"/>
</dbReference>
<keyword evidence="8" id="KW-0511">Multifunctional enzyme</keyword>
<keyword evidence="8" id="KW-0055">Arginine biosynthesis</keyword>
<dbReference type="PANTHER" id="PTHR23100">
    <property type="entry name" value="ARGININE BIOSYNTHESIS BIFUNCTIONAL PROTEIN ARGJ"/>
    <property type="match status" value="1"/>
</dbReference>
<feature type="binding site" evidence="8">
    <location>
        <position position="425"/>
    </location>
    <ligand>
        <name>substrate</name>
    </ligand>
</feature>
<feature type="compositionally biased region" description="Basic and acidic residues" evidence="9">
    <location>
        <begin position="166"/>
        <end position="184"/>
    </location>
</feature>
<comment type="function">
    <text evidence="8">Catalyzes two activities which are involved in the cyclic version of arginine biosynthesis: the synthesis of N-acetylglutamate from glutamate and acetyl-CoA as the acetyl donor, and of ornithine by transacetylation between N(2)-acetylornithine and glutamate.</text>
</comment>
<evidence type="ECO:0000256" key="7">
    <source>
        <dbReference type="ARBA" id="ARBA00023315"/>
    </source>
</evidence>
<feature type="binding site" evidence="8">
    <location>
        <position position="301"/>
    </location>
    <ligand>
        <name>substrate</name>
    </ligand>
</feature>
<dbReference type="GO" id="GO:0006526">
    <property type="term" value="P:L-arginine biosynthetic process"/>
    <property type="evidence" value="ECO:0007669"/>
    <property type="project" value="UniProtKB-UniRule"/>
</dbReference>
<comment type="subcellular location">
    <subcellularLocation>
        <location evidence="1 8">Cytoplasm</location>
    </subcellularLocation>
</comment>
<comment type="pathway">
    <text evidence="8">Amino-acid biosynthesis; L-arginine biosynthesis; L-ornithine and N-acetyl-L-glutamate from L-glutamate and N(2)-acetyl-L-ornithine (cyclic): step 1/1.</text>
</comment>
<dbReference type="Gene3D" id="3.10.20.340">
    <property type="entry name" value="ArgJ beta chain, C-terminal domain"/>
    <property type="match status" value="1"/>
</dbReference>
<proteinExistence type="inferred from homology"/>
<evidence type="ECO:0000256" key="1">
    <source>
        <dbReference type="ARBA" id="ARBA00004496"/>
    </source>
</evidence>
<dbReference type="PANTHER" id="PTHR23100:SF0">
    <property type="entry name" value="ARGININE BIOSYNTHESIS BIFUNCTIONAL PROTEIN ARGJ, MITOCHONDRIAL"/>
    <property type="match status" value="1"/>
</dbReference>
<reference evidence="11" key="1">
    <citation type="submission" date="2017-03" db="EMBL/GenBank/DDBJ databases">
        <authorList>
            <person name="Lund M.B."/>
        </authorList>
    </citation>
    <scope>NUCLEOTIDE SEQUENCE [LARGE SCALE GENOMIC DNA]</scope>
</reference>